<dbReference type="GO" id="GO:0003677">
    <property type="term" value="F:DNA binding"/>
    <property type="evidence" value="ECO:0007669"/>
    <property type="project" value="InterPro"/>
</dbReference>
<name>A0A7H1MMW5_9LACO</name>
<dbReference type="SMART" id="SM00530">
    <property type="entry name" value="HTH_XRE"/>
    <property type="match status" value="1"/>
</dbReference>
<dbReference type="RefSeq" id="WP_006845147.1">
    <property type="nucleotide sequence ID" value="NZ_CP026847.1"/>
</dbReference>
<dbReference type="EMBL" id="CP043431">
    <property type="protein sequence ID" value="QNT64801.1"/>
    <property type="molecule type" value="Genomic_DNA"/>
</dbReference>
<organism evidence="1 2">
    <name type="scientific">Weissella koreensis</name>
    <dbReference type="NCBI Taxonomy" id="165096"/>
    <lineage>
        <taxon>Bacteria</taxon>
        <taxon>Bacillati</taxon>
        <taxon>Bacillota</taxon>
        <taxon>Bacilli</taxon>
        <taxon>Lactobacillales</taxon>
        <taxon>Lactobacillaceae</taxon>
        <taxon>Weissella</taxon>
    </lineage>
</organism>
<dbReference type="Proteomes" id="UP000516446">
    <property type="component" value="Chromosome"/>
</dbReference>
<dbReference type="Pfam" id="PF01381">
    <property type="entry name" value="HTH_3"/>
    <property type="match status" value="1"/>
</dbReference>
<dbReference type="InterPro" id="IPR010982">
    <property type="entry name" value="Lambda_DNA-bd_dom_sf"/>
</dbReference>
<dbReference type="PANTHER" id="PTHR37038">
    <property type="entry name" value="TRANSCRIPTIONAL REGULATOR-RELATED"/>
    <property type="match status" value="1"/>
</dbReference>
<gene>
    <name evidence="1" type="ORF">FY536_05915</name>
</gene>
<protein>
    <submittedName>
        <fullName evidence="1">Helix-turn-helix transcriptional regulator</fullName>
    </submittedName>
</protein>
<proteinExistence type="predicted"/>
<dbReference type="InterPro" id="IPR011990">
    <property type="entry name" value="TPR-like_helical_dom_sf"/>
</dbReference>
<dbReference type="SUPFAM" id="SSF47413">
    <property type="entry name" value="lambda repressor-like DNA-binding domains"/>
    <property type="match status" value="1"/>
</dbReference>
<dbReference type="CDD" id="cd00093">
    <property type="entry name" value="HTH_XRE"/>
    <property type="match status" value="1"/>
</dbReference>
<evidence type="ECO:0000313" key="1">
    <source>
        <dbReference type="EMBL" id="QNT64801.1"/>
    </source>
</evidence>
<reference evidence="1 2" key="1">
    <citation type="submission" date="2019-08" db="EMBL/GenBank/DDBJ databases">
        <authorList>
            <person name="Chang H.C."/>
            <person name="Mun S.Y."/>
        </authorList>
    </citation>
    <scope>NUCLEOTIDE SEQUENCE [LARGE SCALE GENOMIC DNA]</scope>
    <source>
        <strain evidence="1 2">SK</strain>
    </source>
</reference>
<dbReference type="AlphaFoldDB" id="A0A7H1MMW5"/>
<dbReference type="PANTHER" id="PTHR37038:SF14">
    <property type="entry name" value="TRANSCRIPTIONAL ACTIVATOR"/>
    <property type="match status" value="1"/>
</dbReference>
<evidence type="ECO:0000313" key="2">
    <source>
        <dbReference type="Proteomes" id="UP000516446"/>
    </source>
</evidence>
<dbReference type="InterPro" id="IPR053163">
    <property type="entry name" value="HTH-type_regulator_Rgg"/>
</dbReference>
<dbReference type="PROSITE" id="PS50943">
    <property type="entry name" value="HTH_CROC1"/>
    <property type="match status" value="1"/>
</dbReference>
<dbReference type="Gene3D" id="1.25.40.10">
    <property type="entry name" value="Tetratricopeptide repeat domain"/>
    <property type="match status" value="1"/>
</dbReference>
<sequence>MIIKGEILKHQRESMGLSQRSLADGICHQSLISRMESESHITSMVILQELCHRLQIDLDQIVSLEEPNYLNLNAVRSALNVGNYGIARQLLKKQCNIKHLPDEAKPLFHTLHAQLDLSARNFFGALNDLQSASVAVTPLQRNLILEIEMVTTEVWLKLKDCDKARYSNSIALKKLRNFQGIKHSVLDNNIIVGIYRQSAQLELEQKSLVVAEKFLRQAREYASKVTLTAELVRLNLVEGRLKKLQNEKRESCKAYIRAYTGAEQLGDTVMMDDIKPFLAEHKIDYFD</sequence>
<accession>A0A7H1MMW5</accession>
<keyword evidence="2" id="KW-1185">Reference proteome</keyword>
<dbReference type="InterPro" id="IPR001387">
    <property type="entry name" value="Cro/C1-type_HTH"/>
</dbReference>